<name>A0A915K8D6_ROMCU</name>
<dbReference type="WBParaSite" id="nRc.2.0.1.t34449-RA">
    <property type="protein sequence ID" value="nRc.2.0.1.t34449-RA"/>
    <property type="gene ID" value="nRc.2.0.1.g34449"/>
</dbReference>
<feature type="transmembrane region" description="Helical" evidence="1">
    <location>
        <begin position="103"/>
        <end position="120"/>
    </location>
</feature>
<dbReference type="PANTHER" id="PTHR22718">
    <property type="entry name" value="SERPENTINE RECEPTOR, CLASS X"/>
    <property type="match status" value="1"/>
</dbReference>
<keyword evidence="3" id="KW-1185">Reference proteome</keyword>
<feature type="transmembrane region" description="Helical" evidence="1">
    <location>
        <begin position="299"/>
        <end position="319"/>
    </location>
</feature>
<evidence type="ECO:0000256" key="1">
    <source>
        <dbReference type="SAM" id="Phobius"/>
    </source>
</evidence>
<dbReference type="AlphaFoldDB" id="A0A915K8D6"/>
<organism evidence="3 4">
    <name type="scientific">Romanomermis culicivorax</name>
    <name type="common">Nematode worm</name>
    <dbReference type="NCBI Taxonomy" id="13658"/>
    <lineage>
        <taxon>Eukaryota</taxon>
        <taxon>Metazoa</taxon>
        <taxon>Ecdysozoa</taxon>
        <taxon>Nematoda</taxon>
        <taxon>Enoplea</taxon>
        <taxon>Dorylaimia</taxon>
        <taxon>Mermithida</taxon>
        <taxon>Mermithoidea</taxon>
        <taxon>Mermithidae</taxon>
        <taxon>Romanomermis</taxon>
    </lineage>
</organism>
<feature type="transmembrane region" description="Helical" evidence="1">
    <location>
        <begin position="171"/>
        <end position="192"/>
    </location>
</feature>
<sequence>MKTLDGAIKRLIVLMKIAEMCYGISSYFYELSPSFLNCPKNRNFSCKMSQNSTNNLTLEYRTTNDEVFVVCVLCLLTVVFAVPYLICIITMIKDKKLMDRHPFYLLAVNLGLVDLLQLTNGPAVAVLTFTRGQSWPQSTAGSAGFVFNSTIGGMLNSAWESALAMIFCMAVNRLICITVCWIYGMIWLFIYVCPGGATVFYHFDEYCWDYDTGYMSDFFRALEFYADMTFMTMMIVCYSSIIIKLKIKKNQVMSIEAMSAYKREWAILLQALLICVNVLLCILTFFFLPTLTQNEWISLISNVTWISVVGMNCAVYIFFNR</sequence>
<dbReference type="Proteomes" id="UP000887565">
    <property type="component" value="Unplaced"/>
</dbReference>
<keyword evidence="1" id="KW-0472">Membrane</keyword>
<dbReference type="Pfam" id="PF10328">
    <property type="entry name" value="7TM_GPCR_Srx"/>
    <property type="match status" value="1"/>
</dbReference>
<proteinExistence type="predicted"/>
<evidence type="ECO:0000259" key="2">
    <source>
        <dbReference type="Pfam" id="PF10328"/>
    </source>
</evidence>
<dbReference type="PANTHER" id="PTHR22718:SF11">
    <property type="entry name" value="7TM GPCR SERPENTINE RECEPTOR CLASS X (SRX) DOMAIN-CONTAINING PROTEIN"/>
    <property type="match status" value="1"/>
</dbReference>
<dbReference type="Gene3D" id="1.20.1070.10">
    <property type="entry name" value="Rhodopsin 7-helix transmembrane proteins"/>
    <property type="match status" value="1"/>
</dbReference>
<feature type="transmembrane region" description="Helical" evidence="1">
    <location>
        <begin position="265"/>
        <end position="287"/>
    </location>
</feature>
<accession>A0A915K8D6</accession>
<protein>
    <submittedName>
        <fullName evidence="4">7TM GPCR serpentine receptor class x (Srx) domain-containing protein</fullName>
    </submittedName>
</protein>
<evidence type="ECO:0000313" key="3">
    <source>
        <dbReference type="Proteomes" id="UP000887565"/>
    </source>
</evidence>
<dbReference type="SUPFAM" id="SSF81321">
    <property type="entry name" value="Family A G protein-coupled receptor-like"/>
    <property type="match status" value="1"/>
</dbReference>
<evidence type="ECO:0000313" key="4">
    <source>
        <dbReference type="WBParaSite" id="nRc.2.0.1.t34449-RA"/>
    </source>
</evidence>
<feature type="transmembrane region" description="Helical" evidence="1">
    <location>
        <begin position="67"/>
        <end position="91"/>
    </location>
</feature>
<feature type="transmembrane region" description="Helical" evidence="1">
    <location>
        <begin position="224"/>
        <end position="245"/>
    </location>
</feature>
<keyword evidence="1" id="KW-1133">Transmembrane helix</keyword>
<dbReference type="InterPro" id="IPR019430">
    <property type="entry name" value="7TM_GPCR_serpentine_rcpt_Srx"/>
</dbReference>
<feature type="domain" description="7TM GPCR serpentine receptor class x (Srx)" evidence="2">
    <location>
        <begin position="175"/>
        <end position="320"/>
    </location>
</feature>
<keyword evidence="1" id="KW-0812">Transmembrane</keyword>
<reference evidence="4" key="1">
    <citation type="submission" date="2022-11" db="UniProtKB">
        <authorList>
            <consortium name="WormBaseParasite"/>
        </authorList>
    </citation>
    <scope>IDENTIFICATION</scope>
</reference>